<evidence type="ECO:0000259" key="2">
    <source>
        <dbReference type="Pfam" id="PF00144"/>
    </source>
</evidence>
<dbReference type="KEGG" id="prr:AT705_15540"/>
<feature type="chain" id="PRO_5006839200" description="Beta-lactamase-related domain-containing protein" evidence="1">
    <location>
        <begin position="31"/>
        <end position="437"/>
    </location>
</feature>
<keyword evidence="1" id="KW-0732">Signal</keyword>
<evidence type="ECO:0000313" key="4">
    <source>
        <dbReference type="Proteomes" id="UP000069015"/>
    </source>
</evidence>
<dbReference type="AlphaFoldDB" id="A0A0U3GYQ9"/>
<dbReference type="PANTHER" id="PTHR43283">
    <property type="entry name" value="BETA-LACTAMASE-RELATED"/>
    <property type="match status" value="1"/>
</dbReference>
<dbReference type="Pfam" id="PF00144">
    <property type="entry name" value="Beta-lactamase"/>
    <property type="match status" value="1"/>
</dbReference>
<sequence>MRTATTKPNKSTLTTLICAALFGLASHTMAAPDSTVTNTTAPNAAHTASDTLDAHIEQLLAEHHLPGLVLMVKHQNKLVHYNAYGKVNVKQSKPMTKDALFRIFSMSKPITSVALLQLVDSGQIALTDDIRKFLPDLDVLEVDGQPHTVTIHHLLSHTAGFGYGGGLKNWIDIRYLLANPLSRGNTLDEMIDDLSGIDLKFTPGERFEYSIASDIQGAIIEKVSGLPLDIYLTRHLFEPLNMQDTHFAVPKGSEHRLVDMYEYDATTFEEAYVFNKDKILFREEGADSDYLNKPVLLSGGGGLISTAQDYSNFVSMLSNQGKFNGQTLLSEHLVNTMLSTKTQGLDTHFMPRVYKGVGFGYGVGIKETAGDLRQEGTFFWGGMGGTIFWSDPKSQLEVVAMMQVEDGWVALEKWLIPHIYTLIDAPQMRAQNAKTEL</sequence>
<gene>
    <name evidence="3" type="ORF">AT705_15540</name>
</gene>
<organism evidence="3 4">
    <name type="scientific">Pseudoalteromonas rubra</name>
    <dbReference type="NCBI Taxonomy" id="43658"/>
    <lineage>
        <taxon>Bacteria</taxon>
        <taxon>Pseudomonadati</taxon>
        <taxon>Pseudomonadota</taxon>
        <taxon>Gammaproteobacteria</taxon>
        <taxon>Alteromonadales</taxon>
        <taxon>Pseudoalteromonadaceae</taxon>
        <taxon>Pseudoalteromonas</taxon>
    </lineage>
</organism>
<feature type="domain" description="Beta-lactamase-related" evidence="2">
    <location>
        <begin position="52"/>
        <end position="406"/>
    </location>
</feature>
<dbReference type="SUPFAM" id="SSF56601">
    <property type="entry name" value="beta-lactamase/transpeptidase-like"/>
    <property type="match status" value="1"/>
</dbReference>
<accession>A0A0U3GYQ9</accession>
<protein>
    <recommendedName>
        <fullName evidence="2">Beta-lactamase-related domain-containing protein</fullName>
    </recommendedName>
</protein>
<dbReference type="InterPro" id="IPR001466">
    <property type="entry name" value="Beta-lactam-related"/>
</dbReference>
<reference evidence="3 4" key="1">
    <citation type="submission" date="2015-12" db="EMBL/GenBank/DDBJ databases">
        <title>Complete genome sequence of Pseudoalteromonas rubra SCSIO 6842, harboring a conjugative plasmid.</title>
        <authorList>
            <person name="Li B."/>
            <person name="Wang X."/>
        </authorList>
    </citation>
    <scope>NUCLEOTIDE SEQUENCE [LARGE SCALE GENOMIC DNA]</scope>
    <source>
        <strain evidence="3 4">SCSIO 6842</strain>
    </source>
</reference>
<name>A0A0U3GYQ9_9GAMM</name>
<dbReference type="InterPro" id="IPR050789">
    <property type="entry name" value="Diverse_Enzym_Activities"/>
</dbReference>
<proteinExistence type="predicted"/>
<evidence type="ECO:0000256" key="1">
    <source>
        <dbReference type="SAM" id="SignalP"/>
    </source>
</evidence>
<dbReference type="Gene3D" id="3.40.710.10">
    <property type="entry name" value="DD-peptidase/beta-lactamase superfamily"/>
    <property type="match status" value="1"/>
</dbReference>
<dbReference type="Proteomes" id="UP000069015">
    <property type="component" value="Chromosome 1"/>
</dbReference>
<dbReference type="InterPro" id="IPR012338">
    <property type="entry name" value="Beta-lactam/transpept-like"/>
</dbReference>
<evidence type="ECO:0000313" key="3">
    <source>
        <dbReference type="EMBL" id="ALU44243.1"/>
    </source>
</evidence>
<dbReference type="EMBL" id="CP013611">
    <property type="protein sequence ID" value="ALU44243.1"/>
    <property type="molecule type" value="Genomic_DNA"/>
</dbReference>
<dbReference type="PANTHER" id="PTHR43283:SF3">
    <property type="entry name" value="BETA-LACTAMASE FAMILY PROTEIN (AFU_ORTHOLOGUE AFUA_5G07500)"/>
    <property type="match status" value="1"/>
</dbReference>
<feature type="signal peptide" evidence="1">
    <location>
        <begin position="1"/>
        <end position="30"/>
    </location>
</feature>
<dbReference type="RefSeq" id="WP_058797273.1">
    <property type="nucleotide sequence ID" value="NZ_CP013611.1"/>
</dbReference>